<reference evidence="1 2" key="1">
    <citation type="submission" date="2019-05" db="EMBL/GenBank/DDBJ databases">
        <title>Another draft genome of Portunus trituberculatus and its Hox gene families provides insights of decapod evolution.</title>
        <authorList>
            <person name="Jeong J.-H."/>
            <person name="Song I."/>
            <person name="Kim S."/>
            <person name="Choi T."/>
            <person name="Kim D."/>
            <person name="Ryu S."/>
            <person name="Kim W."/>
        </authorList>
    </citation>
    <scope>NUCLEOTIDE SEQUENCE [LARGE SCALE GENOMIC DNA]</scope>
    <source>
        <tissue evidence="1">Muscle</tissue>
    </source>
</reference>
<proteinExistence type="predicted"/>
<dbReference type="EMBL" id="VSRR010002606">
    <property type="protein sequence ID" value="MPC32327.1"/>
    <property type="molecule type" value="Genomic_DNA"/>
</dbReference>
<gene>
    <name evidence="1" type="ORF">E2C01_025637</name>
</gene>
<dbReference type="AlphaFoldDB" id="A0A5B7EG91"/>
<sequence>MDKHLTSAAFASSSQLYDPLSYSRGITVSAVRKCQSNKCNLTLPAGTGLAAAVSLQHTRTVQCGSTLGPPAALPQGKLCY</sequence>
<accession>A0A5B7EG91</accession>
<dbReference type="Proteomes" id="UP000324222">
    <property type="component" value="Unassembled WGS sequence"/>
</dbReference>
<comment type="caution">
    <text evidence="1">The sequence shown here is derived from an EMBL/GenBank/DDBJ whole genome shotgun (WGS) entry which is preliminary data.</text>
</comment>
<name>A0A5B7EG91_PORTR</name>
<organism evidence="1 2">
    <name type="scientific">Portunus trituberculatus</name>
    <name type="common">Swimming crab</name>
    <name type="synonym">Neptunus trituberculatus</name>
    <dbReference type="NCBI Taxonomy" id="210409"/>
    <lineage>
        <taxon>Eukaryota</taxon>
        <taxon>Metazoa</taxon>
        <taxon>Ecdysozoa</taxon>
        <taxon>Arthropoda</taxon>
        <taxon>Crustacea</taxon>
        <taxon>Multicrustacea</taxon>
        <taxon>Malacostraca</taxon>
        <taxon>Eumalacostraca</taxon>
        <taxon>Eucarida</taxon>
        <taxon>Decapoda</taxon>
        <taxon>Pleocyemata</taxon>
        <taxon>Brachyura</taxon>
        <taxon>Eubrachyura</taxon>
        <taxon>Portunoidea</taxon>
        <taxon>Portunidae</taxon>
        <taxon>Portuninae</taxon>
        <taxon>Portunus</taxon>
    </lineage>
</organism>
<protein>
    <submittedName>
        <fullName evidence="1">Uncharacterized protein</fullName>
    </submittedName>
</protein>
<evidence type="ECO:0000313" key="2">
    <source>
        <dbReference type="Proteomes" id="UP000324222"/>
    </source>
</evidence>
<evidence type="ECO:0000313" key="1">
    <source>
        <dbReference type="EMBL" id="MPC32327.1"/>
    </source>
</evidence>
<keyword evidence="2" id="KW-1185">Reference proteome</keyword>